<dbReference type="Gene3D" id="3.30.450.40">
    <property type="match status" value="1"/>
</dbReference>
<evidence type="ECO:0000313" key="3">
    <source>
        <dbReference type="EMBL" id="MBG0567286.1"/>
    </source>
</evidence>
<evidence type="ECO:0000259" key="2">
    <source>
        <dbReference type="Pfam" id="PF13185"/>
    </source>
</evidence>
<comment type="caution">
    <text evidence="3">The sequence shown here is derived from an EMBL/GenBank/DDBJ whole genome shotgun (WGS) entry which is preliminary data.</text>
</comment>
<gene>
    <name evidence="3" type="ORF">I4J89_38140</name>
</gene>
<keyword evidence="4" id="KW-1185">Reference proteome</keyword>
<dbReference type="Proteomes" id="UP000598146">
    <property type="component" value="Unassembled WGS sequence"/>
</dbReference>
<dbReference type="InterPro" id="IPR003018">
    <property type="entry name" value="GAF"/>
</dbReference>
<reference evidence="3" key="1">
    <citation type="submission" date="2020-11" db="EMBL/GenBank/DDBJ databases">
        <title>Isolation and identification of active actinomycetes.</title>
        <authorList>
            <person name="Sun X."/>
        </authorList>
    </citation>
    <scope>NUCLEOTIDE SEQUENCE</scope>
    <source>
        <strain evidence="3">NEAU-A11</strain>
    </source>
</reference>
<dbReference type="EMBL" id="JADQTO010000026">
    <property type="protein sequence ID" value="MBG0567286.1"/>
    <property type="molecule type" value="Genomic_DNA"/>
</dbReference>
<protein>
    <submittedName>
        <fullName evidence="3">GAF domain-containing protein</fullName>
    </submittedName>
</protein>
<organism evidence="3 4">
    <name type="scientific">Actinoplanes aureus</name>
    <dbReference type="NCBI Taxonomy" id="2792083"/>
    <lineage>
        <taxon>Bacteria</taxon>
        <taxon>Bacillati</taxon>
        <taxon>Actinomycetota</taxon>
        <taxon>Actinomycetes</taxon>
        <taxon>Micromonosporales</taxon>
        <taxon>Micromonosporaceae</taxon>
        <taxon>Actinoplanes</taxon>
    </lineage>
</organism>
<dbReference type="InterPro" id="IPR029016">
    <property type="entry name" value="GAF-like_dom_sf"/>
</dbReference>
<name>A0A931G3T6_9ACTN</name>
<feature type="region of interest" description="Disordered" evidence="1">
    <location>
        <begin position="1"/>
        <end position="21"/>
    </location>
</feature>
<accession>A0A931G3T6</accession>
<sequence>MLVPPPPHPGRAAGGQAEPARRRYAEATLRMRRAQQARAEAEARRRAAESWRHEVHEYLRVWWAQAGERTAAAALRPPGRPGLTLFAADFLRVEEPAAIMSATLEAALALSPARMGNIQLYDAAAGGLRIVTQYGFGRDFLDFFALVDDRRSACGVALADARTVQVHDVERSELFGRGPARDVVLAAGVRAVRSIPLVSDGVQLGVLSVHYHKPHDPDPVERQLLATVASAGMRRLSRSAGS</sequence>
<proteinExistence type="predicted"/>
<evidence type="ECO:0000313" key="4">
    <source>
        <dbReference type="Proteomes" id="UP000598146"/>
    </source>
</evidence>
<dbReference type="SUPFAM" id="SSF55781">
    <property type="entry name" value="GAF domain-like"/>
    <property type="match status" value="1"/>
</dbReference>
<evidence type="ECO:0000256" key="1">
    <source>
        <dbReference type="SAM" id="MobiDB-lite"/>
    </source>
</evidence>
<feature type="domain" description="GAF" evidence="2">
    <location>
        <begin position="96"/>
        <end position="230"/>
    </location>
</feature>
<dbReference type="Pfam" id="PF13185">
    <property type="entry name" value="GAF_2"/>
    <property type="match status" value="1"/>
</dbReference>
<dbReference type="AlphaFoldDB" id="A0A931G3T6"/>